<evidence type="ECO:0000256" key="1">
    <source>
        <dbReference type="SAM" id="MobiDB-lite"/>
    </source>
</evidence>
<protein>
    <submittedName>
        <fullName evidence="2">Uncharacterized protein</fullName>
    </submittedName>
</protein>
<feature type="region of interest" description="Disordered" evidence="1">
    <location>
        <begin position="96"/>
        <end position="118"/>
    </location>
</feature>
<gene>
    <name evidence="2" type="ORF">GGR95_000776</name>
</gene>
<reference evidence="2 3" key="1">
    <citation type="submission" date="2020-08" db="EMBL/GenBank/DDBJ databases">
        <title>Genomic Encyclopedia of Type Strains, Phase IV (KMG-IV): sequencing the most valuable type-strain genomes for metagenomic binning, comparative biology and taxonomic classification.</title>
        <authorList>
            <person name="Goeker M."/>
        </authorList>
    </citation>
    <scope>NUCLEOTIDE SEQUENCE [LARGE SCALE GENOMIC DNA]</scope>
    <source>
        <strain evidence="2 3">DSM 102234</strain>
    </source>
</reference>
<organism evidence="2 3">
    <name type="scientific">Sulfitobacter undariae</name>
    <dbReference type="NCBI Taxonomy" id="1563671"/>
    <lineage>
        <taxon>Bacteria</taxon>
        <taxon>Pseudomonadati</taxon>
        <taxon>Pseudomonadota</taxon>
        <taxon>Alphaproteobacteria</taxon>
        <taxon>Rhodobacterales</taxon>
        <taxon>Roseobacteraceae</taxon>
        <taxon>Sulfitobacter</taxon>
    </lineage>
</organism>
<name>A0A7W6E7H2_9RHOB</name>
<proteinExistence type="predicted"/>
<sequence length="118" mass="12395">MIRSLYILLRHSVLAAFVLAMLALPFVQRAGAEPVTAELTQFISMGGKLSDICGEFGGHRAGGCESCNICAGMVLPQFAQLLRPLSAPTPLDVVTVGQTDSHPPAAETTPPVRAPPRA</sequence>
<dbReference type="RefSeq" id="WP_184562973.1">
    <property type="nucleotide sequence ID" value="NZ_JACIEI010000002.1"/>
</dbReference>
<dbReference type="AlphaFoldDB" id="A0A7W6E7H2"/>
<evidence type="ECO:0000313" key="3">
    <source>
        <dbReference type="Proteomes" id="UP000530268"/>
    </source>
</evidence>
<comment type="caution">
    <text evidence="2">The sequence shown here is derived from an EMBL/GenBank/DDBJ whole genome shotgun (WGS) entry which is preliminary data.</text>
</comment>
<keyword evidence="3" id="KW-1185">Reference proteome</keyword>
<dbReference type="Proteomes" id="UP000530268">
    <property type="component" value="Unassembled WGS sequence"/>
</dbReference>
<evidence type="ECO:0000313" key="2">
    <source>
        <dbReference type="EMBL" id="MBB3993148.1"/>
    </source>
</evidence>
<dbReference type="EMBL" id="JACIEI010000002">
    <property type="protein sequence ID" value="MBB3993148.1"/>
    <property type="molecule type" value="Genomic_DNA"/>
</dbReference>
<accession>A0A7W6E7H2</accession>